<dbReference type="EMBL" id="FNBK01000046">
    <property type="protein sequence ID" value="SDG44616.1"/>
    <property type="molecule type" value="Genomic_DNA"/>
</dbReference>
<gene>
    <name evidence="2" type="ORF">SAMN05216218_1468</name>
</gene>
<dbReference type="Proteomes" id="UP000199076">
    <property type="component" value="Unassembled WGS sequence"/>
</dbReference>
<reference evidence="3" key="1">
    <citation type="submission" date="2016-10" db="EMBL/GenBank/DDBJ databases">
        <authorList>
            <person name="Varghese N."/>
            <person name="Submissions S."/>
        </authorList>
    </citation>
    <scope>NUCLEOTIDE SEQUENCE [LARGE SCALE GENOMIC DNA]</scope>
    <source>
        <strain evidence="3">IBRC-M 10760</strain>
    </source>
</reference>
<proteinExistence type="predicted"/>
<sequence>MSDRTRLDLRVPAREYRRAKYDVLKRHGLLSDLDGVSSPADLADLTDEVLGSLLKGRLSRYVNEAIEEYLDEDRYSDLEEKVDRLIRAAGRSPDSAEEKNDLSGETTRAMVWVDEHLLAKFKSRVDEDNAERDSYAERQSYGEALG</sequence>
<feature type="non-terminal residue" evidence="2">
    <location>
        <position position="146"/>
    </location>
</feature>
<evidence type="ECO:0000313" key="3">
    <source>
        <dbReference type="Proteomes" id="UP000199076"/>
    </source>
</evidence>
<evidence type="ECO:0000256" key="1">
    <source>
        <dbReference type="SAM" id="MobiDB-lite"/>
    </source>
</evidence>
<accession>A0A1G7UAL0</accession>
<keyword evidence="3" id="KW-1185">Reference proteome</keyword>
<feature type="compositionally biased region" description="Basic and acidic residues" evidence="1">
    <location>
        <begin position="125"/>
        <end position="136"/>
    </location>
</feature>
<name>A0A1G7UAL0_9EURY</name>
<organism evidence="2 3">
    <name type="scientific">Halorientalis regularis</name>
    <dbReference type="NCBI Taxonomy" id="660518"/>
    <lineage>
        <taxon>Archaea</taxon>
        <taxon>Methanobacteriati</taxon>
        <taxon>Methanobacteriota</taxon>
        <taxon>Stenosarchaea group</taxon>
        <taxon>Halobacteria</taxon>
        <taxon>Halobacteriales</taxon>
        <taxon>Haloarculaceae</taxon>
        <taxon>Halorientalis</taxon>
    </lineage>
</organism>
<protein>
    <submittedName>
        <fullName evidence="2">Uncharacterized protein</fullName>
    </submittedName>
</protein>
<evidence type="ECO:0000313" key="2">
    <source>
        <dbReference type="EMBL" id="SDG44616.1"/>
    </source>
</evidence>
<dbReference type="AlphaFoldDB" id="A0A1G7UAL0"/>
<feature type="region of interest" description="Disordered" evidence="1">
    <location>
        <begin position="125"/>
        <end position="146"/>
    </location>
</feature>